<evidence type="ECO:0000256" key="1">
    <source>
        <dbReference type="PROSITE-ProRule" id="PRU00169"/>
    </source>
</evidence>
<organism evidence="3 4">
    <name type="scientific">Pseudobacteriovorax antillogorgiicola</name>
    <dbReference type="NCBI Taxonomy" id="1513793"/>
    <lineage>
        <taxon>Bacteria</taxon>
        <taxon>Pseudomonadati</taxon>
        <taxon>Bdellovibrionota</taxon>
        <taxon>Oligoflexia</taxon>
        <taxon>Oligoflexales</taxon>
        <taxon>Pseudobacteriovoracaceae</taxon>
        <taxon>Pseudobacteriovorax</taxon>
    </lineage>
</organism>
<dbReference type="SUPFAM" id="SSF52172">
    <property type="entry name" value="CheY-like"/>
    <property type="match status" value="1"/>
</dbReference>
<dbReference type="STRING" id="1513793.SAMN06296036_13437"/>
<keyword evidence="4" id="KW-1185">Reference proteome</keyword>
<dbReference type="InterPro" id="IPR011006">
    <property type="entry name" value="CheY-like_superfamily"/>
</dbReference>
<gene>
    <name evidence="3" type="ORF">SAMN06296036_13437</name>
</gene>
<protein>
    <submittedName>
        <fullName evidence="3">Response regulator receiver domain-containing protein</fullName>
    </submittedName>
</protein>
<reference evidence="4" key="1">
    <citation type="submission" date="2017-04" db="EMBL/GenBank/DDBJ databases">
        <authorList>
            <person name="Varghese N."/>
            <person name="Submissions S."/>
        </authorList>
    </citation>
    <scope>NUCLEOTIDE SEQUENCE [LARGE SCALE GENOMIC DNA]</scope>
    <source>
        <strain evidence="4">RKEM611</strain>
    </source>
</reference>
<dbReference type="OrthoDB" id="5755654at2"/>
<evidence type="ECO:0000313" key="4">
    <source>
        <dbReference type="Proteomes" id="UP000192907"/>
    </source>
</evidence>
<name>A0A1Y6CNK7_9BACT</name>
<dbReference type="AlphaFoldDB" id="A0A1Y6CNK7"/>
<dbReference type="GO" id="GO:0000160">
    <property type="term" value="P:phosphorelay signal transduction system"/>
    <property type="evidence" value="ECO:0007669"/>
    <property type="project" value="InterPro"/>
</dbReference>
<proteinExistence type="predicted"/>
<sequence length="125" mass="13634">MIPKSILIVDDSDDFSLLVKNFIHREFPDCDISVAGNIAEAVELFSDHDFEIVVTDYLLGPELGSDIVHLCSGTSSSVMVLTGCAVDEVKESLPNHVSVLNKFSSLQNGSFMEAIKEMASQERAL</sequence>
<dbReference type="Gene3D" id="3.40.50.2300">
    <property type="match status" value="1"/>
</dbReference>
<feature type="modified residue" description="4-aspartylphosphate" evidence="1">
    <location>
        <position position="56"/>
    </location>
</feature>
<evidence type="ECO:0000259" key="2">
    <source>
        <dbReference type="PROSITE" id="PS50110"/>
    </source>
</evidence>
<feature type="domain" description="Response regulatory" evidence="2">
    <location>
        <begin position="5"/>
        <end position="125"/>
    </location>
</feature>
<dbReference type="EMBL" id="FWZT01000034">
    <property type="protein sequence ID" value="SMF80021.1"/>
    <property type="molecule type" value="Genomic_DNA"/>
</dbReference>
<dbReference type="InterPro" id="IPR001789">
    <property type="entry name" value="Sig_transdc_resp-reg_receiver"/>
</dbReference>
<dbReference type="Proteomes" id="UP000192907">
    <property type="component" value="Unassembled WGS sequence"/>
</dbReference>
<keyword evidence="1" id="KW-0597">Phosphoprotein</keyword>
<dbReference type="PROSITE" id="PS50110">
    <property type="entry name" value="RESPONSE_REGULATORY"/>
    <property type="match status" value="1"/>
</dbReference>
<accession>A0A1Y6CNK7</accession>
<evidence type="ECO:0000313" key="3">
    <source>
        <dbReference type="EMBL" id="SMF80021.1"/>
    </source>
</evidence>
<dbReference type="RefSeq" id="WP_132325764.1">
    <property type="nucleotide sequence ID" value="NZ_FWZT01000034.1"/>
</dbReference>